<dbReference type="HOGENOM" id="CLU_1611333_0_0_1"/>
<evidence type="ECO:0000313" key="1">
    <source>
        <dbReference type="EMBL" id="CAP94717.1"/>
    </source>
</evidence>
<name>B6HBW5_PENRW</name>
<sequence length="165" mass="18193">MSVFDLLGFVGAFSWHFSRQGVGPYFVQPGSASLTAPLPNSAMKLPRLEGDASNSTRSKEIDEWEEQTLYEQASPVSGVRCCNLELLYKRHTKEQLGHKCIPRTLEGLLPTFTGSGPDVSRRAGFRPAYLIQALQKSGTESTSMSKYARSGIAWRSSGMRCRSTP</sequence>
<evidence type="ECO:0000313" key="2">
    <source>
        <dbReference type="Proteomes" id="UP000000724"/>
    </source>
</evidence>
<organism evidence="1 2">
    <name type="scientific">Penicillium rubens (strain ATCC 28089 / DSM 1075 / NRRL 1951 / Wisconsin 54-1255)</name>
    <name type="common">Penicillium chrysogenum</name>
    <dbReference type="NCBI Taxonomy" id="500485"/>
    <lineage>
        <taxon>Eukaryota</taxon>
        <taxon>Fungi</taxon>
        <taxon>Dikarya</taxon>
        <taxon>Ascomycota</taxon>
        <taxon>Pezizomycotina</taxon>
        <taxon>Eurotiomycetes</taxon>
        <taxon>Eurotiomycetidae</taxon>
        <taxon>Eurotiales</taxon>
        <taxon>Aspergillaceae</taxon>
        <taxon>Penicillium</taxon>
        <taxon>Penicillium chrysogenum species complex</taxon>
    </lineage>
</organism>
<protein>
    <submittedName>
        <fullName evidence="1">Uncharacterized protein</fullName>
    </submittedName>
</protein>
<dbReference type="OrthoDB" id="10610140at2759"/>
<accession>B6HBW5</accession>
<dbReference type="Proteomes" id="UP000000724">
    <property type="component" value="Contig Pc00c18"/>
</dbReference>
<proteinExistence type="predicted"/>
<keyword evidence="2" id="KW-1185">Reference proteome</keyword>
<dbReference type="VEuPathDB" id="FungiDB:PCH_Pc18g04930"/>
<dbReference type="AlphaFoldDB" id="B6HBW5"/>
<dbReference type="EMBL" id="AM920433">
    <property type="protein sequence ID" value="CAP94717.1"/>
    <property type="molecule type" value="Genomic_DNA"/>
</dbReference>
<gene>
    <name evidence="1" type="ORF">Pc18g04930</name>
    <name evidence="1" type="ORF">PCH_Pc18g04930</name>
</gene>
<reference evidence="1 2" key="1">
    <citation type="journal article" date="2008" name="Nat. Biotechnol.">
        <title>Genome sequencing and analysis of the filamentous fungus Penicillium chrysogenum.</title>
        <authorList>
            <person name="van den Berg M.A."/>
            <person name="Albang R."/>
            <person name="Albermann K."/>
            <person name="Badger J.H."/>
            <person name="Daran J.-M."/>
            <person name="Driessen A.J.M."/>
            <person name="Garcia-Estrada C."/>
            <person name="Fedorova N.D."/>
            <person name="Harris D.M."/>
            <person name="Heijne W.H.M."/>
            <person name="Joardar V.S."/>
            <person name="Kiel J.A.K.W."/>
            <person name="Kovalchuk A."/>
            <person name="Martin J.F."/>
            <person name="Nierman W.C."/>
            <person name="Nijland J.G."/>
            <person name="Pronk J.T."/>
            <person name="Roubos J.A."/>
            <person name="van der Klei I.J."/>
            <person name="van Peij N.N.M.E."/>
            <person name="Veenhuis M."/>
            <person name="von Doehren H."/>
            <person name="Wagner C."/>
            <person name="Wortman J.R."/>
            <person name="Bovenberg R.A.L."/>
        </authorList>
    </citation>
    <scope>NUCLEOTIDE SEQUENCE [LARGE SCALE GENOMIC DNA]</scope>
    <source>
        <strain evidence="2">ATCC 28089 / DSM 1075 / NRRL 1951 / Wisconsin 54-1255</strain>
    </source>
</reference>